<feature type="transmembrane region" description="Helical" evidence="1">
    <location>
        <begin position="369"/>
        <end position="389"/>
    </location>
</feature>
<feature type="transmembrane region" description="Helical" evidence="1">
    <location>
        <begin position="342"/>
        <end position="363"/>
    </location>
</feature>
<dbReference type="Proteomes" id="UP000809081">
    <property type="component" value="Unassembled WGS sequence"/>
</dbReference>
<dbReference type="Pfam" id="PF16933">
    <property type="entry name" value="PelG"/>
    <property type="match status" value="1"/>
</dbReference>
<feature type="transmembrane region" description="Helical" evidence="1">
    <location>
        <begin position="130"/>
        <end position="150"/>
    </location>
</feature>
<feature type="transmembrane region" description="Helical" evidence="1">
    <location>
        <begin position="97"/>
        <end position="124"/>
    </location>
</feature>
<gene>
    <name evidence="2" type="ORF">JOC31_000589</name>
</gene>
<keyword evidence="1" id="KW-0472">Membrane</keyword>
<proteinExistence type="predicted"/>
<comment type="caution">
    <text evidence="2">The sequence shown here is derived from an EMBL/GenBank/DDBJ whole genome shotgun (WGS) entry which is preliminary data.</text>
</comment>
<sequence>MAGIGFAINKIVKDQSYKSKVRAFSYASIVTLVPLILGELVLVAAYLLTAIANFHITDRNLMVAILTYGILASMLVNGITAPVVSRFVSDRLFHKDLSLLLATYWGSQGVVLAIGASLYGLFIIVSGLGILYGLLAWLLFCQLLLSWNAMNYLTVLQDYIGIIKAFGVTIVLTFVMGGLFLILGLTPVAAVISGLVMGYAGFNVQSTLLLYHHFPRTIDWHHLFDFLAYFDDFWQLAWSGFLTQVGLIGHIIIIWFSPIGQRVKGLFFIAPYYDLTLFLASLTMLATTISFIVSLEVDFYRSYRNYYTSFTRGASLTQLRQAEKEMTGCLNRGLKKTVWIQLMVTMVMISLGTVVLNALPLGFNNTISGYFRILCVSYAIYGMANVINLSSQYFGNIAGSFKGTLVFASVSTVATLFFLLANPVFFGFGFLIGNAVYFMMMWLQMEDLNHRVLYQFLGRLPLVEEEKDGFFHCLAQRLNQKAVQTFAHDRSNERE</sequence>
<evidence type="ECO:0000313" key="2">
    <source>
        <dbReference type="EMBL" id="MBM7635775.1"/>
    </source>
</evidence>
<accession>A0ABS2PK22</accession>
<feature type="transmembrane region" description="Helical" evidence="1">
    <location>
        <begin position="162"/>
        <end position="183"/>
    </location>
</feature>
<evidence type="ECO:0000256" key="1">
    <source>
        <dbReference type="SAM" id="Phobius"/>
    </source>
</evidence>
<organism evidence="2 3">
    <name type="scientific">Streptococcus saliviloxodontae</name>
    <dbReference type="NCBI Taxonomy" id="1349416"/>
    <lineage>
        <taxon>Bacteria</taxon>
        <taxon>Bacillati</taxon>
        <taxon>Bacillota</taxon>
        <taxon>Bacilli</taxon>
        <taxon>Lactobacillales</taxon>
        <taxon>Streptococcaceae</taxon>
        <taxon>Streptococcus</taxon>
    </lineage>
</organism>
<evidence type="ECO:0000313" key="3">
    <source>
        <dbReference type="Proteomes" id="UP000809081"/>
    </source>
</evidence>
<keyword evidence="1" id="KW-0812">Transmembrane</keyword>
<protein>
    <submittedName>
        <fullName evidence="2">Membrane protein</fullName>
    </submittedName>
</protein>
<keyword evidence="3" id="KW-1185">Reference proteome</keyword>
<dbReference type="RefSeq" id="WP_205016694.1">
    <property type="nucleotide sequence ID" value="NZ_JAFBEI010000009.1"/>
</dbReference>
<feature type="transmembrane region" description="Helical" evidence="1">
    <location>
        <begin position="61"/>
        <end position="85"/>
    </location>
</feature>
<name>A0ABS2PK22_9STRE</name>
<dbReference type="EMBL" id="JAFBEI010000009">
    <property type="protein sequence ID" value="MBM7635775.1"/>
    <property type="molecule type" value="Genomic_DNA"/>
</dbReference>
<keyword evidence="1" id="KW-1133">Transmembrane helix</keyword>
<feature type="transmembrane region" description="Helical" evidence="1">
    <location>
        <begin position="23"/>
        <end position="49"/>
    </location>
</feature>
<reference evidence="2 3" key="1">
    <citation type="submission" date="2021-01" db="EMBL/GenBank/DDBJ databases">
        <title>Genomic Encyclopedia of Type Strains, Phase IV (KMG-IV): sequencing the most valuable type-strain genomes for metagenomic binning, comparative biology and taxonomic classification.</title>
        <authorList>
            <person name="Goeker M."/>
        </authorList>
    </citation>
    <scope>NUCLEOTIDE SEQUENCE [LARGE SCALE GENOMIC DNA]</scope>
    <source>
        <strain evidence="2 3">DSM 27513</strain>
    </source>
</reference>
<feature type="transmembrane region" description="Helical" evidence="1">
    <location>
        <begin position="233"/>
        <end position="256"/>
    </location>
</feature>
<dbReference type="InterPro" id="IPR031617">
    <property type="entry name" value="PelG"/>
</dbReference>
<feature type="transmembrane region" description="Helical" evidence="1">
    <location>
        <begin position="276"/>
        <end position="295"/>
    </location>
</feature>
<feature type="transmembrane region" description="Helical" evidence="1">
    <location>
        <begin position="189"/>
        <end position="212"/>
    </location>
</feature>